<accession>A0A8S5SZG9</accession>
<evidence type="ECO:0000313" key="2">
    <source>
        <dbReference type="EMBL" id="DAF55938.1"/>
    </source>
</evidence>
<name>A0A8S5SZG9_9CAUD</name>
<dbReference type="GO" id="GO:0004519">
    <property type="term" value="F:endonuclease activity"/>
    <property type="evidence" value="ECO:0007669"/>
    <property type="project" value="UniProtKB-KW"/>
</dbReference>
<sequence>MATKRLDRDGAHRKQFERNKKRIYATQTVCGICGKPVDFSYKYPHPLSPCIDHIVPVAKGGHPSDLDNLQLAHWTCNRSKSDKLFAEKGQKKAKIVSNRVLPLTIDWKSYRSTQK</sequence>
<reference evidence="2" key="1">
    <citation type="journal article" date="2021" name="Proc. Natl. Acad. Sci. U.S.A.">
        <title>A Catalog of Tens of Thousands of Viruses from Human Metagenomes Reveals Hidden Associations with Chronic Diseases.</title>
        <authorList>
            <person name="Tisza M.J."/>
            <person name="Buck C.B."/>
        </authorList>
    </citation>
    <scope>NUCLEOTIDE SEQUENCE</scope>
    <source>
        <strain evidence="2">CtJj91</strain>
    </source>
</reference>
<keyword evidence="2" id="KW-0378">Hydrolase</keyword>
<dbReference type="GO" id="GO:0003676">
    <property type="term" value="F:nucleic acid binding"/>
    <property type="evidence" value="ECO:0007669"/>
    <property type="project" value="InterPro"/>
</dbReference>
<protein>
    <submittedName>
        <fullName evidence="2">HNH endonuclease</fullName>
    </submittedName>
</protein>
<evidence type="ECO:0000259" key="1">
    <source>
        <dbReference type="SMART" id="SM00507"/>
    </source>
</evidence>
<feature type="domain" description="HNH nuclease" evidence="1">
    <location>
        <begin position="19"/>
        <end position="78"/>
    </location>
</feature>
<proteinExistence type="predicted"/>
<dbReference type="Gene3D" id="1.10.30.50">
    <property type="match status" value="1"/>
</dbReference>
<keyword evidence="2" id="KW-0540">Nuclease</keyword>
<keyword evidence="2" id="KW-0255">Endonuclease</keyword>
<dbReference type="GO" id="GO:0008270">
    <property type="term" value="F:zinc ion binding"/>
    <property type="evidence" value="ECO:0007669"/>
    <property type="project" value="InterPro"/>
</dbReference>
<dbReference type="CDD" id="cd00085">
    <property type="entry name" value="HNHc"/>
    <property type="match status" value="1"/>
</dbReference>
<organism evidence="2">
    <name type="scientific">Siphoviridae sp. ctJj91</name>
    <dbReference type="NCBI Taxonomy" id="2827838"/>
    <lineage>
        <taxon>Viruses</taxon>
        <taxon>Duplodnaviria</taxon>
        <taxon>Heunggongvirae</taxon>
        <taxon>Uroviricota</taxon>
        <taxon>Caudoviricetes</taxon>
    </lineage>
</organism>
<dbReference type="Pfam" id="PF01844">
    <property type="entry name" value="HNH"/>
    <property type="match status" value="1"/>
</dbReference>
<dbReference type="SMART" id="SM00507">
    <property type="entry name" value="HNHc"/>
    <property type="match status" value="1"/>
</dbReference>
<dbReference type="EMBL" id="BK032704">
    <property type="protein sequence ID" value="DAF55938.1"/>
    <property type="molecule type" value="Genomic_DNA"/>
</dbReference>
<dbReference type="InterPro" id="IPR003615">
    <property type="entry name" value="HNH_nuc"/>
</dbReference>
<dbReference type="InterPro" id="IPR002711">
    <property type="entry name" value="HNH"/>
</dbReference>